<gene>
    <name evidence="5" type="ORF">OP8BY_1316</name>
</gene>
<evidence type="ECO:0000313" key="6">
    <source>
        <dbReference type="Proteomes" id="UP000257323"/>
    </source>
</evidence>
<organism evidence="5 6">
    <name type="scientific">Candidatus Saccharicenans subterraneus</name>
    <dbReference type="NCBI Taxonomy" id="2508984"/>
    <lineage>
        <taxon>Bacteria</taxon>
        <taxon>Candidatus Aminicenantota</taxon>
        <taxon>Candidatus Aminicenantia</taxon>
        <taxon>Candidatus Aminicenantales</taxon>
        <taxon>Candidatus Saccharicenantaceae</taxon>
        <taxon>Candidatus Saccharicenans</taxon>
    </lineage>
</organism>
<evidence type="ECO:0000256" key="2">
    <source>
        <dbReference type="ARBA" id="ARBA00023125"/>
    </source>
</evidence>
<dbReference type="Pfam" id="PF00392">
    <property type="entry name" value="GntR"/>
    <property type="match status" value="1"/>
</dbReference>
<dbReference type="EMBL" id="QUAH01000002">
    <property type="protein sequence ID" value="RFT16703.1"/>
    <property type="molecule type" value="Genomic_DNA"/>
</dbReference>
<dbReference type="InterPro" id="IPR008920">
    <property type="entry name" value="TF_FadR/GntR_C"/>
</dbReference>
<dbReference type="Gene3D" id="1.20.120.530">
    <property type="entry name" value="GntR ligand-binding domain-like"/>
    <property type="match status" value="1"/>
</dbReference>
<dbReference type="InterPro" id="IPR036390">
    <property type="entry name" value="WH_DNA-bd_sf"/>
</dbReference>
<evidence type="ECO:0000313" key="5">
    <source>
        <dbReference type="EMBL" id="RFT16703.1"/>
    </source>
</evidence>
<dbReference type="PANTHER" id="PTHR43537:SF24">
    <property type="entry name" value="GLUCONATE OPERON TRANSCRIPTIONAL REPRESSOR"/>
    <property type="match status" value="1"/>
</dbReference>
<evidence type="ECO:0000256" key="3">
    <source>
        <dbReference type="ARBA" id="ARBA00023163"/>
    </source>
</evidence>
<dbReference type="InterPro" id="IPR000524">
    <property type="entry name" value="Tscrpt_reg_HTH_GntR"/>
</dbReference>
<dbReference type="SMART" id="SM00895">
    <property type="entry name" value="FCD"/>
    <property type="match status" value="1"/>
</dbReference>
<evidence type="ECO:0000259" key="4">
    <source>
        <dbReference type="PROSITE" id="PS50949"/>
    </source>
</evidence>
<sequence length="227" mass="26735">MDREKPVLNVKSLKEQVYDFLREQMRRGEILPGSVIDLEETSRKLGVSRTPLRDALLQLETEDFVTILPRRKVVVNVLTARDIKNYYEIIGALESIAILKAAARLQPADLEHMEQLNLEMKQAIEADNFDLYYEKNLAFHNVYLEACGNDKLMKIVNSLKKRLYDFPRPSGFVKEWEQSSTGEHARLIEYLRRGQREEAARYVRDVHWSYEVQEKFIVQYYRHISNP</sequence>
<reference evidence="5 6" key="1">
    <citation type="submission" date="2018-08" db="EMBL/GenBank/DDBJ databases">
        <title>Genome analysis of the thermophilic bacterium of the candidate phylum Aminicenantes from deep subsurface aquifer revealed its physiology and ecological role.</title>
        <authorList>
            <person name="Kadnikov V.V."/>
            <person name="Mardanov A.V."/>
            <person name="Beletsky A.V."/>
            <person name="Karnachuk O.V."/>
            <person name="Ravin N.V."/>
        </authorList>
    </citation>
    <scope>NUCLEOTIDE SEQUENCE [LARGE SCALE GENOMIC DNA]</scope>
    <source>
        <strain evidence="5">BY38</strain>
    </source>
</reference>
<dbReference type="SUPFAM" id="SSF46785">
    <property type="entry name" value="Winged helix' DNA-binding domain"/>
    <property type="match status" value="1"/>
</dbReference>
<name>A0A3E2BPL0_9BACT</name>
<dbReference type="GO" id="GO:0003700">
    <property type="term" value="F:DNA-binding transcription factor activity"/>
    <property type="evidence" value="ECO:0007669"/>
    <property type="project" value="InterPro"/>
</dbReference>
<protein>
    <submittedName>
        <fullName evidence="5">Transcriptional regulator, GntR family</fullName>
    </submittedName>
</protein>
<comment type="caution">
    <text evidence="5">The sequence shown here is derived from an EMBL/GenBank/DDBJ whole genome shotgun (WGS) entry which is preliminary data.</text>
</comment>
<feature type="domain" description="HTH gntR-type" evidence="4">
    <location>
        <begin position="11"/>
        <end position="78"/>
    </location>
</feature>
<keyword evidence="3" id="KW-0804">Transcription</keyword>
<keyword evidence="1" id="KW-0805">Transcription regulation</keyword>
<accession>A0A3E2BPL0</accession>
<dbReference type="InterPro" id="IPR036388">
    <property type="entry name" value="WH-like_DNA-bd_sf"/>
</dbReference>
<dbReference type="SMART" id="SM00345">
    <property type="entry name" value="HTH_GNTR"/>
    <property type="match status" value="1"/>
</dbReference>
<evidence type="ECO:0000256" key="1">
    <source>
        <dbReference type="ARBA" id="ARBA00023015"/>
    </source>
</evidence>
<dbReference type="Proteomes" id="UP000257323">
    <property type="component" value="Unassembled WGS sequence"/>
</dbReference>
<dbReference type="Pfam" id="PF07729">
    <property type="entry name" value="FCD"/>
    <property type="match status" value="1"/>
</dbReference>
<dbReference type="Gene3D" id="1.10.10.10">
    <property type="entry name" value="Winged helix-like DNA-binding domain superfamily/Winged helix DNA-binding domain"/>
    <property type="match status" value="1"/>
</dbReference>
<dbReference type="GO" id="GO:0003677">
    <property type="term" value="F:DNA binding"/>
    <property type="evidence" value="ECO:0007669"/>
    <property type="project" value="UniProtKB-KW"/>
</dbReference>
<dbReference type="PANTHER" id="PTHR43537">
    <property type="entry name" value="TRANSCRIPTIONAL REGULATOR, GNTR FAMILY"/>
    <property type="match status" value="1"/>
</dbReference>
<dbReference type="PROSITE" id="PS50949">
    <property type="entry name" value="HTH_GNTR"/>
    <property type="match status" value="1"/>
</dbReference>
<dbReference type="InterPro" id="IPR011711">
    <property type="entry name" value="GntR_C"/>
</dbReference>
<keyword evidence="2" id="KW-0238">DNA-binding</keyword>
<dbReference type="AlphaFoldDB" id="A0A3E2BPL0"/>
<dbReference type="SUPFAM" id="SSF48008">
    <property type="entry name" value="GntR ligand-binding domain-like"/>
    <property type="match status" value="1"/>
</dbReference>
<proteinExistence type="predicted"/>